<name>A0A1I7XX52_9BILA</name>
<keyword evidence="14 33" id="KW-0560">Oxidoreductase</keyword>
<evidence type="ECO:0000256" key="31">
    <source>
        <dbReference type="ARBA" id="ARBA00049443"/>
    </source>
</evidence>
<evidence type="ECO:0000256" key="25">
    <source>
        <dbReference type="ARBA" id="ARBA00047977"/>
    </source>
</evidence>
<evidence type="ECO:0000256" key="27">
    <source>
        <dbReference type="ARBA" id="ARBA00048088"/>
    </source>
</evidence>
<evidence type="ECO:0000256" key="18">
    <source>
        <dbReference type="ARBA" id="ARBA00045722"/>
    </source>
</evidence>
<keyword evidence="5" id="KW-0488">Methylation</keyword>
<dbReference type="AlphaFoldDB" id="A0A1I7XX52"/>
<evidence type="ECO:0000256" key="11">
    <source>
        <dbReference type="ARBA" id="ARBA00022848"/>
    </source>
</evidence>
<comment type="catalytic activity">
    <reaction evidence="28">
        <text>octan-3-one + NADPH + O2 + H(+) = ethyl hexanoate + NADP(+) + H2O</text>
        <dbReference type="Rhea" id="RHEA:54856"/>
        <dbReference type="ChEBI" id="CHEBI:15377"/>
        <dbReference type="ChEBI" id="CHEBI:15378"/>
        <dbReference type="ChEBI" id="CHEBI:15379"/>
        <dbReference type="ChEBI" id="CHEBI:57783"/>
        <dbReference type="ChEBI" id="CHEBI:58349"/>
        <dbReference type="ChEBI" id="CHEBI:80946"/>
        <dbReference type="ChEBI" id="CHEBI:86055"/>
    </reaction>
    <physiologicalReaction direction="left-to-right" evidence="28">
        <dbReference type="Rhea" id="RHEA:54857"/>
    </physiologicalReaction>
</comment>
<keyword evidence="9 33" id="KW-0256">Endoplasmic reticulum</keyword>
<comment type="catalytic activity">
    <reaction evidence="31">
        <text>N,N-dimethylaniline + NADPH + O2 + H(+) = N,N-dimethylaniline N-oxide + NADP(+) + H2O</text>
        <dbReference type="Rhea" id="RHEA:24468"/>
        <dbReference type="ChEBI" id="CHEBI:15377"/>
        <dbReference type="ChEBI" id="CHEBI:15378"/>
        <dbReference type="ChEBI" id="CHEBI:15379"/>
        <dbReference type="ChEBI" id="CHEBI:16269"/>
        <dbReference type="ChEBI" id="CHEBI:17735"/>
        <dbReference type="ChEBI" id="CHEBI:57783"/>
        <dbReference type="ChEBI" id="CHEBI:58349"/>
        <dbReference type="EC" id="1.14.13.8"/>
    </reaction>
    <physiologicalReaction direction="left-to-right" evidence="31">
        <dbReference type="Rhea" id="RHEA:24469"/>
    </physiologicalReaction>
</comment>
<evidence type="ECO:0000256" key="8">
    <source>
        <dbReference type="ARBA" id="ARBA00022692"/>
    </source>
</evidence>
<keyword evidence="10 33" id="KW-0274">FAD</keyword>
<dbReference type="Pfam" id="PF00743">
    <property type="entry name" value="FMO-like"/>
    <property type="match status" value="1"/>
</dbReference>
<evidence type="ECO:0000256" key="19">
    <source>
        <dbReference type="ARBA" id="ARBA00045957"/>
    </source>
</evidence>
<evidence type="ECO:0000256" key="5">
    <source>
        <dbReference type="ARBA" id="ARBA00022481"/>
    </source>
</evidence>
<evidence type="ECO:0000256" key="9">
    <source>
        <dbReference type="ARBA" id="ARBA00022824"/>
    </source>
</evidence>
<keyword evidence="6" id="KW-0597">Phosphoprotein</keyword>
<evidence type="ECO:0000256" key="4">
    <source>
        <dbReference type="ARBA" id="ARBA00009183"/>
    </source>
</evidence>
<dbReference type="GO" id="GO:0050661">
    <property type="term" value="F:NADP binding"/>
    <property type="evidence" value="ECO:0007669"/>
    <property type="project" value="InterPro"/>
</dbReference>
<evidence type="ECO:0000256" key="16">
    <source>
        <dbReference type="ARBA" id="ARBA00023098"/>
    </source>
</evidence>
<keyword evidence="12 33" id="KW-0521">NADP</keyword>
<dbReference type="FunFam" id="3.50.50.60:FF:000159">
    <property type="entry name" value="Dimethylaniline monooxygenase [N-oxide-forming]"/>
    <property type="match status" value="1"/>
</dbReference>
<comment type="catalytic activity">
    <reaction evidence="23">
        <text>sulcatone + NADPH + O2 + H(+) = 4-methylpent-3-en-1-yl acetate + NADP(+) + H2O</text>
        <dbReference type="Rhea" id="RHEA:54864"/>
        <dbReference type="ChEBI" id="CHEBI:15377"/>
        <dbReference type="ChEBI" id="CHEBI:15378"/>
        <dbReference type="ChEBI" id="CHEBI:15379"/>
        <dbReference type="ChEBI" id="CHEBI:16310"/>
        <dbReference type="ChEBI" id="CHEBI:57783"/>
        <dbReference type="ChEBI" id="CHEBI:58349"/>
        <dbReference type="ChEBI" id="CHEBI:138373"/>
    </reaction>
    <physiologicalReaction direction="left-to-right" evidence="23">
        <dbReference type="Rhea" id="RHEA:54865"/>
    </physiologicalReaction>
</comment>
<evidence type="ECO:0000256" key="29">
    <source>
        <dbReference type="ARBA" id="ARBA00048989"/>
    </source>
</evidence>
<keyword evidence="13" id="KW-1133">Transmembrane helix</keyword>
<keyword evidence="11" id="KW-0492">Microsome</keyword>
<comment type="catalytic activity">
    <reaction evidence="30">
        <text>heptan-4-one + NADPH + O2 + H(+) = propyl butanoate + NADP(+) + H2O</text>
        <dbReference type="Rhea" id="RHEA:54852"/>
        <dbReference type="ChEBI" id="CHEBI:15377"/>
        <dbReference type="ChEBI" id="CHEBI:15378"/>
        <dbReference type="ChEBI" id="CHEBI:15379"/>
        <dbReference type="ChEBI" id="CHEBI:57783"/>
        <dbReference type="ChEBI" id="CHEBI:58349"/>
        <dbReference type="ChEBI" id="CHEBI:89484"/>
        <dbReference type="ChEBI" id="CHEBI:89719"/>
    </reaction>
    <physiologicalReaction direction="left-to-right" evidence="30">
        <dbReference type="Rhea" id="RHEA:54853"/>
    </physiologicalReaction>
</comment>
<reference evidence="36" key="1">
    <citation type="submission" date="2016-11" db="UniProtKB">
        <authorList>
            <consortium name="WormBaseParasite"/>
        </authorList>
    </citation>
    <scope>IDENTIFICATION</scope>
</reference>
<evidence type="ECO:0000313" key="35">
    <source>
        <dbReference type="Proteomes" id="UP000095287"/>
    </source>
</evidence>
<comment type="cofactor">
    <cofactor evidence="1 33 34">
        <name>FAD</name>
        <dbReference type="ChEBI" id="CHEBI:57692"/>
    </cofactor>
</comment>
<comment type="similarity">
    <text evidence="4 33 34">Belongs to the FMO family.</text>
</comment>
<dbReference type="GO" id="GO:0005789">
    <property type="term" value="C:endoplasmic reticulum membrane"/>
    <property type="evidence" value="ECO:0007669"/>
    <property type="project" value="UniProtKB-SubCell"/>
</dbReference>
<dbReference type="SUPFAM" id="SSF51905">
    <property type="entry name" value="FAD/NAD(P)-binding domain"/>
    <property type="match status" value="2"/>
</dbReference>
<comment type="function">
    <text evidence="18">Acts as a Baeyer-Villiger monooxygenase on a broad range of substrates. Catalyzes the insertion of an oxygen atom into a carbon-carbon bond adjacent to a carbonyl, which converts ketones to esters. Active on diverse carbonyl compounds, whereas soft nucleophiles are mostly non- or poorly reactive. In contrast with other forms of FMO it is non- or poorly active on 'classical' substrates such as drugs, pesticides, and dietary components containing soft nucleophilic heteroatoms. Able to oxidize drug molecules bearing a carbonyl group on an aliphatic chain, such as nabumetone and pentoxifylline. Also, in the absence of substrates, shows slow but yet significant NADPH oxidase activity. Acts as a positive modulator of cholesterol biosynthesis as well as glucose homeostasis, promoting metabolic aging via pleiotropic effects.</text>
</comment>
<dbReference type="PANTHER" id="PTHR23023">
    <property type="entry name" value="DIMETHYLANILINE MONOOXYGENASE"/>
    <property type="match status" value="1"/>
</dbReference>
<dbReference type="EC" id="1.-.-.-" evidence="34"/>
<dbReference type="PRINTS" id="PR00370">
    <property type="entry name" value="FMOXYGENASE"/>
</dbReference>
<evidence type="ECO:0000256" key="22">
    <source>
        <dbReference type="ARBA" id="ARBA00047574"/>
    </source>
</evidence>
<dbReference type="InterPro" id="IPR050346">
    <property type="entry name" value="FMO-like"/>
</dbReference>
<evidence type="ECO:0000256" key="24">
    <source>
        <dbReference type="ARBA" id="ARBA00047864"/>
    </source>
</evidence>
<dbReference type="InterPro" id="IPR036188">
    <property type="entry name" value="FAD/NAD-bd_sf"/>
</dbReference>
<dbReference type="GO" id="GO:0004499">
    <property type="term" value="F:N,N-dimethylaniline monooxygenase activity"/>
    <property type="evidence" value="ECO:0007669"/>
    <property type="project" value="UniProtKB-UniRule"/>
</dbReference>
<dbReference type="GO" id="GO:0047822">
    <property type="term" value="F:hypotaurine monooxygenase activity"/>
    <property type="evidence" value="ECO:0007669"/>
    <property type="project" value="RHEA"/>
</dbReference>
<sequence length="530" mass="60737">MIRKTMRVAVIGAGASGLPAIKTALEHKFEVVCFEKSNDIGGLWRYKPHQCDGEGTVMRSTVINTCKEMTAYSDFPPPKDAANYMHNSELLKYFRSYADHFDLVKHIRFRHEVLQIERTDKFKETGKWRITYNDLEKSEIHGEEFDGVMVCSGHHTTPHLPEPFPGQDKFKGKIMHSHDYKAPKGFEEQTVVVVGIGNSGGDVAVELSKITKKVYLSTRSGSWIMNRVWDCGEPSDLAFLNRFSYSLKKILPFGFQNWMLERKVNSRFDHGRFGLQPSHRFLEAHVTVNDELPNRIISGTVVVKPNIERFTETGVVFDDGTEAENVDTVIFATGFSFSFPQIENGSLLKVVQNKVNLYELMFLPELSPKNTLAIIGLIQPTGSIMPISELQTRVFCGQLSGETPALPGKEEMIKIMERRNKMNEKQFIDRPRHTIQVDYVIYMDELAELINVKPDLFKYAMKDFQLAKKLYFHGLVPYQYRLQGPHSWDGARAAILGFEDRVFEATRTRRTPETMKSKPISKFYQLRLLQ</sequence>
<evidence type="ECO:0000256" key="7">
    <source>
        <dbReference type="ARBA" id="ARBA00022630"/>
    </source>
</evidence>
<comment type="catalytic activity">
    <reaction evidence="22">
        <text>heptan-2-one + NADPH + O2 + H(+) = pentyl acetate + NADP(+) + H2O</text>
        <dbReference type="Rhea" id="RHEA:54836"/>
        <dbReference type="ChEBI" id="CHEBI:5672"/>
        <dbReference type="ChEBI" id="CHEBI:15377"/>
        <dbReference type="ChEBI" id="CHEBI:15378"/>
        <dbReference type="ChEBI" id="CHEBI:15379"/>
        <dbReference type="ChEBI" id="CHEBI:57783"/>
        <dbReference type="ChEBI" id="CHEBI:58349"/>
        <dbReference type="ChEBI" id="CHEBI:87362"/>
    </reaction>
    <physiologicalReaction direction="left-to-right" evidence="22">
        <dbReference type="Rhea" id="RHEA:54837"/>
    </physiologicalReaction>
</comment>
<keyword evidence="35" id="KW-1185">Reference proteome</keyword>
<evidence type="ECO:0000256" key="12">
    <source>
        <dbReference type="ARBA" id="ARBA00022857"/>
    </source>
</evidence>
<protein>
    <recommendedName>
        <fullName evidence="34">Flavin-containing monooxygenase</fullName>
        <ecNumber evidence="34">1.-.-.-</ecNumber>
    </recommendedName>
</protein>
<comment type="catalytic activity">
    <reaction evidence="32">
        <text>octan-3-one + NADPH + O2 + H(+) = pentyl propanoate + NADP(+) + H2O</text>
        <dbReference type="Rhea" id="RHEA:54840"/>
        <dbReference type="ChEBI" id="CHEBI:15377"/>
        <dbReference type="ChEBI" id="CHEBI:15378"/>
        <dbReference type="ChEBI" id="CHEBI:15379"/>
        <dbReference type="ChEBI" id="CHEBI:57783"/>
        <dbReference type="ChEBI" id="CHEBI:58349"/>
        <dbReference type="ChEBI" id="CHEBI:80946"/>
        <dbReference type="ChEBI" id="CHEBI:87373"/>
    </reaction>
    <physiologicalReaction direction="left-to-right" evidence="32">
        <dbReference type="Rhea" id="RHEA:54841"/>
    </physiologicalReaction>
</comment>
<evidence type="ECO:0000256" key="1">
    <source>
        <dbReference type="ARBA" id="ARBA00001974"/>
    </source>
</evidence>
<evidence type="ECO:0000256" key="3">
    <source>
        <dbReference type="ARBA" id="ARBA00004524"/>
    </source>
</evidence>
<evidence type="ECO:0000256" key="6">
    <source>
        <dbReference type="ARBA" id="ARBA00022553"/>
    </source>
</evidence>
<comment type="function">
    <text evidence="19">Broad spectrum monooxygenase that catalyzes the oxygenation of a wide variety of nitrogen- and sulfur-containing compounds including xenobiotics. Catalyzes the S-oxygenation of hypotaurine to produce taurine, an organic osmolyte involved in cell volume regulation as well as a variety of cytoprotective and developmental processes. In vitro, catalyzes the N-oxygenation of trimethylamine (TMA) to produce trimethylamine N-oxide (TMAO) and could therefore participate to the detoxification of this compound that is generated by the action of gut microbiota from dietary precursors such as choline, choline containing compounds, betaine or L-carnitine.</text>
</comment>
<evidence type="ECO:0000256" key="17">
    <source>
        <dbReference type="ARBA" id="ARBA00023136"/>
    </source>
</evidence>
<comment type="catalytic activity">
    <reaction evidence="26">
        <text>hypotaurine + NADPH + O2 + H(+) = taurine + NADP(+) + H2O</text>
        <dbReference type="Rhea" id="RHEA:69819"/>
        <dbReference type="ChEBI" id="CHEBI:15377"/>
        <dbReference type="ChEBI" id="CHEBI:15378"/>
        <dbReference type="ChEBI" id="CHEBI:15379"/>
        <dbReference type="ChEBI" id="CHEBI:57783"/>
        <dbReference type="ChEBI" id="CHEBI:57853"/>
        <dbReference type="ChEBI" id="CHEBI:58349"/>
        <dbReference type="ChEBI" id="CHEBI:507393"/>
        <dbReference type="EC" id="1.14.13.8"/>
    </reaction>
    <physiologicalReaction direction="left-to-right" evidence="26">
        <dbReference type="Rhea" id="RHEA:69820"/>
    </physiologicalReaction>
</comment>
<evidence type="ECO:0000256" key="26">
    <source>
        <dbReference type="ARBA" id="ARBA00048041"/>
    </source>
</evidence>
<comment type="subcellular location">
    <subcellularLocation>
        <location evidence="2">Endoplasmic reticulum membrane</location>
        <topology evidence="2">Single-pass membrane protein</topology>
    </subcellularLocation>
    <subcellularLocation>
        <location evidence="3">Microsome membrane</location>
    </subcellularLocation>
</comment>
<comment type="catalytic activity">
    <reaction evidence="27">
        <text>trimethylamine + NADPH + O2 = trimethylamine N-oxide + NADP(+) + H2O</text>
        <dbReference type="Rhea" id="RHEA:31979"/>
        <dbReference type="ChEBI" id="CHEBI:15377"/>
        <dbReference type="ChEBI" id="CHEBI:15379"/>
        <dbReference type="ChEBI" id="CHEBI:15724"/>
        <dbReference type="ChEBI" id="CHEBI:57783"/>
        <dbReference type="ChEBI" id="CHEBI:58349"/>
        <dbReference type="ChEBI" id="CHEBI:58389"/>
        <dbReference type="EC" id="1.14.13.148"/>
    </reaction>
    <physiologicalReaction direction="left-to-right" evidence="27">
        <dbReference type="Rhea" id="RHEA:31980"/>
    </physiologicalReaction>
</comment>
<keyword evidence="8" id="KW-0812">Transmembrane</keyword>
<dbReference type="InterPro" id="IPR002257">
    <property type="entry name" value="Flavin_mOase_5"/>
</dbReference>
<dbReference type="InterPro" id="IPR020946">
    <property type="entry name" value="Flavin_mOase-like"/>
</dbReference>
<evidence type="ECO:0000256" key="33">
    <source>
        <dbReference type="PIRNR" id="PIRNR000332"/>
    </source>
</evidence>
<evidence type="ECO:0000256" key="30">
    <source>
        <dbReference type="ARBA" id="ARBA00048990"/>
    </source>
</evidence>
<evidence type="ECO:0000256" key="20">
    <source>
        <dbReference type="ARBA" id="ARBA00047338"/>
    </source>
</evidence>
<dbReference type="GO" id="GO:0050660">
    <property type="term" value="F:flavin adenine dinucleotide binding"/>
    <property type="evidence" value="ECO:0007669"/>
    <property type="project" value="InterPro"/>
</dbReference>
<keyword evidence="16" id="KW-0443">Lipid metabolism</keyword>
<evidence type="ECO:0000256" key="15">
    <source>
        <dbReference type="ARBA" id="ARBA00023033"/>
    </source>
</evidence>
<evidence type="ECO:0000256" key="28">
    <source>
        <dbReference type="ARBA" id="ARBA00048459"/>
    </source>
</evidence>
<dbReference type="InterPro" id="IPR000960">
    <property type="entry name" value="Flavin_mOase"/>
</dbReference>
<dbReference type="GO" id="GO:0016174">
    <property type="term" value="F:NAD(P)H oxidase H2O2-forming activity"/>
    <property type="evidence" value="ECO:0007669"/>
    <property type="project" value="UniProtKB-EC"/>
</dbReference>
<dbReference type="Proteomes" id="UP000095287">
    <property type="component" value="Unplaced"/>
</dbReference>
<keyword evidence="7 33" id="KW-0285">Flavoprotein</keyword>
<dbReference type="GO" id="GO:0034899">
    <property type="term" value="F:trimethylamine monooxygenase activity"/>
    <property type="evidence" value="ECO:0007669"/>
    <property type="project" value="UniProtKB-EC"/>
</dbReference>
<evidence type="ECO:0000256" key="13">
    <source>
        <dbReference type="ARBA" id="ARBA00022989"/>
    </source>
</evidence>
<dbReference type="PIRSF" id="PIRSF000332">
    <property type="entry name" value="FMO"/>
    <property type="match status" value="1"/>
</dbReference>
<proteinExistence type="inferred from homology"/>
<keyword evidence="17 33" id="KW-0472">Membrane</keyword>
<evidence type="ECO:0000256" key="32">
    <source>
        <dbReference type="ARBA" id="ARBA00049475"/>
    </source>
</evidence>
<evidence type="ECO:0000256" key="23">
    <source>
        <dbReference type="ARBA" id="ARBA00047855"/>
    </source>
</evidence>
<evidence type="ECO:0000256" key="2">
    <source>
        <dbReference type="ARBA" id="ARBA00004389"/>
    </source>
</evidence>
<comment type="catalytic activity">
    <reaction evidence="29">
        <text>(2E)-geranial + NADPH + O2 + H(+) = (1E)-2,6-dimethylhepta-1,5-dien-1-yl formate + NADP(+) + H2O</text>
        <dbReference type="Rhea" id="RHEA:54860"/>
        <dbReference type="ChEBI" id="CHEBI:15377"/>
        <dbReference type="ChEBI" id="CHEBI:15378"/>
        <dbReference type="ChEBI" id="CHEBI:15379"/>
        <dbReference type="ChEBI" id="CHEBI:16980"/>
        <dbReference type="ChEBI" id="CHEBI:57783"/>
        <dbReference type="ChEBI" id="CHEBI:58349"/>
        <dbReference type="ChEBI" id="CHEBI:138375"/>
    </reaction>
    <physiologicalReaction direction="left-to-right" evidence="29">
        <dbReference type="Rhea" id="RHEA:54861"/>
    </physiologicalReaction>
</comment>
<organism evidence="35 36">
    <name type="scientific">Steinernema glaseri</name>
    <dbReference type="NCBI Taxonomy" id="37863"/>
    <lineage>
        <taxon>Eukaryota</taxon>
        <taxon>Metazoa</taxon>
        <taxon>Ecdysozoa</taxon>
        <taxon>Nematoda</taxon>
        <taxon>Chromadorea</taxon>
        <taxon>Rhabditida</taxon>
        <taxon>Tylenchina</taxon>
        <taxon>Panagrolaimomorpha</taxon>
        <taxon>Strongyloidoidea</taxon>
        <taxon>Steinernematidae</taxon>
        <taxon>Steinernema</taxon>
    </lineage>
</organism>
<evidence type="ECO:0000313" key="36">
    <source>
        <dbReference type="WBParaSite" id="L893_g10502.t1"/>
    </source>
</evidence>
<comment type="catalytic activity">
    <reaction evidence="20">
        <text>hypotaurine + NADH + O2 + H(+) = taurine + NAD(+) + H2O</text>
        <dbReference type="Rhea" id="RHEA:74111"/>
        <dbReference type="ChEBI" id="CHEBI:15377"/>
        <dbReference type="ChEBI" id="CHEBI:15378"/>
        <dbReference type="ChEBI" id="CHEBI:15379"/>
        <dbReference type="ChEBI" id="CHEBI:57540"/>
        <dbReference type="ChEBI" id="CHEBI:57853"/>
        <dbReference type="ChEBI" id="CHEBI:57945"/>
        <dbReference type="ChEBI" id="CHEBI:507393"/>
        <dbReference type="EC" id="1.14.13.8"/>
    </reaction>
    <physiologicalReaction direction="left-to-right" evidence="20">
        <dbReference type="Rhea" id="RHEA:74112"/>
    </physiologicalReaction>
</comment>
<evidence type="ECO:0000256" key="10">
    <source>
        <dbReference type="ARBA" id="ARBA00022827"/>
    </source>
</evidence>
<comment type="catalytic activity">
    <reaction evidence="24">
        <text>NADPH + O2 + H(+) = H2O2 + NADP(+)</text>
        <dbReference type="Rhea" id="RHEA:11260"/>
        <dbReference type="ChEBI" id="CHEBI:15378"/>
        <dbReference type="ChEBI" id="CHEBI:15379"/>
        <dbReference type="ChEBI" id="CHEBI:16240"/>
        <dbReference type="ChEBI" id="CHEBI:57783"/>
        <dbReference type="ChEBI" id="CHEBI:58349"/>
        <dbReference type="EC" id="1.6.3.1"/>
    </reaction>
    <physiologicalReaction direction="left-to-right" evidence="24">
        <dbReference type="Rhea" id="RHEA:11261"/>
    </physiologicalReaction>
</comment>
<keyword evidence="15 33" id="KW-0503">Monooxygenase</keyword>
<dbReference type="PRINTS" id="PR01125">
    <property type="entry name" value="FMOXYGENASE5"/>
</dbReference>
<comment type="catalytic activity">
    <reaction evidence="25">
        <text>hexan-3-one + NADPH + O2 + H(+) = ethyl butanoate + NADP(+) + H2O</text>
        <dbReference type="Rhea" id="RHEA:54844"/>
        <dbReference type="ChEBI" id="CHEBI:15377"/>
        <dbReference type="ChEBI" id="CHEBI:15378"/>
        <dbReference type="ChEBI" id="CHEBI:15379"/>
        <dbReference type="ChEBI" id="CHEBI:57783"/>
        <dbReference type="ChEBI" id="CHEBI:58349"/>
        <dbReference type="ChEBI" id="CHEBI:88764"/>
        <dbReference type="ChEBI" id="CHEBI:89891"/>
    </reaction>
    <physiologicalReaction direction="left-to-right" evidence="25">
        <dbReference type="Rhea" id="RHEA:54845"/>
    </physiologicalReaction>
</comment>
<accession>A0A1I7XX52</accession>
<comment type="catalytic activity">
    <reaction evidence="21">
        <text>hexan-3-one + NADPH + O2 + H(+) = propyl propanoate + NADP(+) + H2O</text>
        <dbReference type="Rhea" id="RHEA:54848"/>
        <dbReference type="ChEBI" id="CHEBI:15377"/>
        <dbReference type="ChEBI" id="CHEBI:15378"/>
        <dbReference type="ChEBI" id="CHEBI:15379"/>
        <dbReference type="ChEBI" id="CHEBI:57783"/>
        <dbReference type="ChEBI" id="CHEBI:58349"/>
        <dbReference type="ChEBI" id="CHEBI:89828"/>
        <dbReference type="ChEBI" id="CHEBI:89891"/>
    </reaction>
    <physiologicalReaction direction="left-to-right" evidence="21">
        <dbReference type="Rhea" id="RHEA:54849"/>
    </physiologicalReaction>
</comment>
<dbReference type="GO" id="GO:0006629">
    <property type="term" value="P:lipid metabolic process"/>
    <property type="evidence" value="ECO:0007669"/>
    <property type="project" value="UniProtKB-KW"/>
</dbReference>
<evidence type="ECO:0000256" key="34">
    <source>
        <dbReference type="RuleBase" id="RU361177"/>
    </source>
</evidence>
<dbReference type="WBParaSite" id="L893_g10502.t1">
    <property type="protein sequence ID" value="L893_g10502.t1"/>
    <property type="gene ID" value="L893_g10502"/>
</dbReference>
<dbReference type="Gene3D" id="3.50.50.60">
    <property type="entry name" value="FAD/NAD(P)-binding domain"/>
    <property type="match status" value="1"/>
</dbReference>
<evidence type="ECO:0000256" key="14">
    <source>
        <dbReference type="ARBA" id="ARBA00023002"/>
    </source>
</evidence>
<evidence type="ECO:0000256" key="21">
    <source>
        <dbReference type="ARBA" id="ARBA00047426"/>
    </source>
</evidence>